<dbReference type="OrthoDB" id="2831072at2759"/>
<evidence type="ECO:0000313" key="1">
    <source>
        <dbReference type="EMBL" id="PPQ70380.1"/>
    </source>
</evidence>
<dbReference type="Gene3D" id="3.10.129.10">
    <property type="entry name" value="Hotdog Thioesterase"/>
    <property type="match status" value="1"/>
</dbReference>
<dbReference type="Proteomes" id="UP000284706">
    <property type="component" value="Unassembled WGS sequence"/>
</dbReference>
<protein>
    <recommendedName>
        <fullName evidence="3">Thioesterase domain-containing protein</fullName>
    </recommendedName>
</protein>
<evidence type="ECO:0008006" key="3">
    <source>
        <dbReference type="Google" id="ProtNLM"/>
    </source>
</evidence>
<dbReference type="AlphaFoldDB" id="A0A409VVX4"/>
<gene>
    <name evidence="1" type="ORF">CVT26_013845</name>
</gene>
<organism evidence="1 2">
    <name type="scientific">Gymnopilus dilepis</name>
    <dbReference type="NCBI Taxonomy" id="231916"/>
    <lineage>
        <taxon>Eukaryota</taxon>
        <taxon>Fungi</taxon>
        <taxon>Dikarya</taxon>
        <taxon>Basidiomycota</taxon>
        <taxon>Agaricomycotina</taxon>
        <taxon>Agaricomycetes</taxon>
        <taxon>Agaricomycetidae</taxon>
        <taxon>Agaricales</taxon>
        <taxon>Agaricineae</taxon>
        <taxon>Hymenogastraceae</taxon>
        <taxon>Gymnopilus</taxon>
    </lineage>
</organism>
<reference evidence="1 2" key="1">
    <citation type="journal article" date="2018" name="Evol. Lett.">
        <title>Horizontal gene cluster transfer increased hallucinogenic mushroom diversity.</title>
        <authorList>
            <person name="Reynolds H.T."/>
            <person name="Vijayakumar V."/>
            <person name="Gluck-Thaler E."/>
            <person name="Korotkin H.B."/>
            <person name="Matheny P.B."/>
            <person name="Slot J.C."/>
        </authorList>
    </citation>
    <scope>NUCLEOTIDE SEQUENCE [LARGE SCALE GENOMIC DNA]</scope>
    <source>
        <strain evidence="1 2">SRW20</strain>
    </source>
</reference>
<dbReference type="EMBL" id="NHYE01005543">
    <property type="protein sequence ID" value="PPQ70380.1"/>
    <property type="molecule type" value="Genomic_DNA"/>
</dbReference>
<accession>A0A409VVX4</accession>
<comment type="caution">
    <text evidence="1">The sequence shown here is derived from an EMBL/GenBank/DDBJ whole genome shotgun (WGS) entry which is preliminary data.</text>
</comment>
<keyword evidence="2" id="KW-1185">Reference proteome</keyword>
<proteinExistence type="predicted"/>
<evidence type="ECO:0000313" key="2">
    <source>
        <dbReference type="Proteomes" id="UP000284706"/>
    </source>
</evidence>
<sequence>MCNRFTGALHEGCVSFIIDEWGSLAVATLNAYNGSTNPHPGVSLTLGITHHTLALPGTNLRIVCRSSFMREGTNYAQCDSMSALGHEKTEVGGIRNPAAAIPVHTIQGHLNESRTCASC</sequence>
<dbReference type="InParanoid" id="A0A409VVX4"/>
<name>A0A409VVX4_9AGAR</name>